<dbReference type="PROSITE" id="PS00175">
    <property type="entry name" value="PG_MUTASE"/>
    <property type="match status" value="1"/>
</dbReference>
<dbReference type="PANTHER" id="PTHR48100:SF44">
    <property type="entry name" value="PHOSPHATASE C1620.13-RELATED"/>
    <property type="match status" value="1"/>
</dbReference>
<dbReference type="PANTHER" id="PTHR48100">
    <property type="entry name" value="BROAD-SPECIFICITY PHOSPHATASE YOR283W-RELATED"/>
    <property type="match status" value="1"/>
</dbReference>
<dbReference type="GO" id="GO:0016791">
    <property type="term" value="F:phosphatase activity"/>
    <property type="evidence" value="ECO:0007669"/>
    <property type="project" value="TreeGrafter"/>
</dbReference>
<dbReference type="SUPFAM" id="SSF53254">
    <property type="entry name" value="Phosphoglycerate mutase-like"/>
    <property type="match status" value="1"/>
</dbReference>
<comment type="caution">
    <text evidence="3">The sequence shown here is derived from an EMBL/GenBank/DDBJ whole genome shotgun (WGS) entry which is preliminary data.</text>
</comment>
<evidence type="ECO:0000313" key="4">
    <source>
        <dbReference type="Proteomes" id="UP000634011"/>
    </source>
</evidence>
<organism evidence="3 4">
    <name type="scientific">Undibacterium jejuense</name>
    <dbReference type="NCBI Taxonomy" id="1344949"/>
    <lineage>
        <taxon>Bacteria</taxon>
        <taxon>Pseudomonadati</taxon>
        <taxon>Pseudomonadota</taxon>
        <taxon>Betaproteobacteria</taxon>
        <taxon>Burkholderiales</taxon>
        <taxon>Oxalobacteraceae</taxon>
        <taxon>Undibacterium</taxon>
    </lineage>
</organism>
<feature type="binding site" evidence="2">
    <location>
        <begin position="8"/>
        <end position="15"/>
    </location>
    <ligand>
        <name>substrate</name>
    </ligand>
</feature>
<dbReference type="Gene3D" id="3.40.50.1240">
    <property type="entry name" value="Phosphoglycerate mutase-like"/>
    <property type="match status" value="1"/>
</dbReference>
<dbReference type="InterPro" id="IPR050275">
    <property type="entry name" value="PGM_Phosphatase"/>
</dbReference>
<dbReference type="EMBL" id="JACOFV010000003">
    <property type="protein sequence ID" value="MBC3861357.1"/>
    <property type="molecule type" value="Genomic_DNA"/>
</dbReference>
<evidence type="ECO:0000256" key="1">
    <source>
        <dbReference type="PIRSR" id="PIRSR613078-1"/>
    </source>
</evidence>
<accession>A0A923KHQ9</accession>
<proteinExistence type="predicted"/>
<name>A0A923KHQ9_9BURK</name>
<dbReference type="SMART" id="SM00855">
    <property type="entry name" value="PGAM"/>
    <property type="match status" value="1"/>
</dbReference>
<dbReference type="InterPro" id="IPR013078">
    <property type="entry name" value="His_Pase_superF_clade-1"/>
</dbReference>
<feature type="active site" description="Tele-phosphohistidine intermediate" evidence="1">
    <location>
        <position position="9"/>
    </location>
</feature>
<feature type="active site" description="Proton donor/acceptor" evidence="1">
    <location>
        <position position="82"/>
    </location>
</feature>
<dbReference type="InterPro" id="IPR029033">
    <property type="entry name" value="His_PPase_superfam"/>
</dbReference>
<sequence>MTEILLIRHGETAWNAVKRLQGHLDIPLNAEGTRQAKALAYALQNEKLDAVISSDLQRAVQTAGEIARLQGVSTRLDAGLRERCFGGFEGQLYSDLPHLFPLEHAAWRAHDPDAEFPPGENQGETIRQFHRRIMTHITYYAKQFEGKKIAIVAHGGVLECAYRAAKDLPLDAPREVTIYNASINRFSYDQDRLLLVSWGDIAHLDADAVDEINAAINPQKH</sequence>
<dbReference type="Pfam" id="PF00300">
    <property type="entry name" value="His_Phos_1"/>
    <property type="match status" value="1"/>
</dbReference>
<keyword evidence="4" id="KW-1185">Reference proteome</keyword>
<protein>
    <submittedName>
        <fullName evidence="3">Histidine phosphatase family protein</fullName>
    </submittedName>
</protein>
<dbReference type="Proteomes" id="UP000634011">
    <property type="component" value="Unassembled WGS sequence"/>
</dbReference>
<evidence type="ECO:0000256" key="2">
    <source>
        <dbReference type="PIRSR" id="PIRSR613078-2"/>
    </source>
</evidence>
<evidence type="ECO:0000313" key="3">
    <source>
        <dbReference type="EMBL" id="MBC3861357.1"/>
    </source>
</evidence>
<feature type="binding site" evidence="2">
    <location>
        <position position="58"/>
    </location>
    <ligand>
        <name>substrate</name>
    </ligand>
</feature>
<reference evidence="3" key="1">
    <citation type="submission" date="2020-08" db="EMBL/GenBank/DDBJ databases">
        <title>Novel species isolated from subtropical streams in China.</title>
        <authorList>
            <person name="Lu H."/>
        </authorList>
    </citation>
    <scope>NUCLEOTIDE SEQUENCE</scope>
    <source>
        <strain evidence="3">KACC 12607</strain>
    </source>
</reference>
<dbReference type="RefSeq" id="WP_186911292.1">
    <property type="nucleotide sequence ID" value="NZ_JACOFV010000003.1"/>
</dbReference>
<dbReference type="GO" id="GO:0005829">
    <property type="term" value="C:cytosol"/>
    <property type="evidence" value="ECO:0007669"/>
    <property type="project" value="TreeGrafter"/>
</dbReference>
<dbReference type="AlphaFoldDB" id="A0A923KHQ9"/>
<gene>
    <name evidence="3" type="ORF">H8K32_04535</name>
</gene>
<dbReference type="InterPro" id="IPR001345">
    <property type="entry name" value="PG/BPGM_mutase_AS"/>
</dbReference>
<dbReference type="CDD" id="cd07067">
    <property type="entry name" value="HP_PGM_like"/>
    <property type="match status" value="1"/>
</dbReference>